<accession>A0ABX0FJ48</accession>
<keyword evidence="2" id="KW-1185">Reference proteome</keyword>
<organism evidence="1 2">
    <name type="scientific">Duganella aceris</name>
    <dbReference type="NCBI Taxonomy" id="2703883"/>
    <lineage>
        <taxon>Bacteria</taxon>
        <taxon>Pseudomonadati</taxon>
        <taxon>Pseudomonadota</taxon>
        <taxon>Betaproteobacteria</taxon>
        <taxon>Burkholderiales</taxon>
        <taxon>Oxalobacteraceae</taxon>
        <taxon>Telluria group</taxon>
        <taxon>Duganella</taxon>
    </lineage>
</organism>
<sequence>MVNYIIRVAYTEAQAGTYDQLNTELAKYNVAGAIKADDGKGYYLPLGEYCYSGVEPINEVRDSIHRLAASIQPEPLVLVMEITTLAWSGFKLVDPV</sequence>
<dbReference type="RefSeq" id="WP_166101762.1">
    <property type="nucleotide sequence ID" value="NZ_JAADJT010000004.1"/>
</dbReference>
<comment type="caution">
    <text evidence="1">The sequence shown here is derived from an EMBL/GenBank/DDBJ whole genome shotgun (WGS) entry which is preliminary data.</text>
</comment>
<reference evidence="1 2" key="1">
    <citation type="submission" date="2020-01" db="EMBL/GenBank/DDBJ databases">
        <authorList>
            <person name="Lee S.D."/>
        </authorList>
    </citation>
    <scope>NUCLEOTIDE SEQUENCE [LARGE SCALE GENOMIC DNA]</scope>
    <source>
        <strain evidence="1 2">SAP-35</strain>
    </source>
</reference>
<evidence type="ECO:0000313" key="2">
    <source>
        <dbReference type="Proteomes" id="UP000666369"/>
    </source>
</evidence>
<name>A0ABX0FJ48_9BURK</name>
<protein>
    <recommendedName>
        <fullName evidence="3">DUF2622 domain-containing protein</fullName>
    </recommendedName>
</protein>
<gene>
    <name evidence="1" type="ORF">GW587_09745</name>
</gene>
<proteinExistence type="predicted"/>
<dbReference type="Proteomes" id="UP000666369">
    <property type="component" value="Unassembled WGS sequence"/>
</dbReference>
<evidence type="ECO:0008006" key="3">
    <source>
        <dbReference type="Google" id="ProtNLM"/>
    </source>
</evidence>
<dbReference type="EMBL" id="JAADJT010000004">
    <property type="protein sequence ID" value="NGZ84540.1"/>
    <property type="molecule type" value="Genomic_DNA"/>
</dbReference>
<evidence type="ECO:0000313" key="1">
    <source>
        <dbReference type="EMBL" id="NGZ84540.1"/>
    </source>
</evidence>
<reference evidence="2" key="2">
    <citation type="submission" date="2023-07" db="EMBL/GenBank/DDBJ databases">
        <title>Duganella aceri sp. nov., isolated from tree sap.</title>
        <authorList>
            <person name="Kim I.S."/>
        </authorList>
    </citation>
    <scope>NUCLEOTIDE SEQUENCE [LARGE SCALE GENOMIC DNA]</scope>
    <source>
        <strain evidence="2">SAP-35</strain>
    </source>
</reference>